<keyword evidence="1" id="KW-0808">Transferase</keyword>
<organism evidence="8 9">
    <name type="scientific">Ameiurus melas</name>
    <name type="common">Black bullhead</name>
    <name type="synonym">Silurus melas</name>
    <dbReference type="NCBI Taxonomy" id="219545"/>
    <lineage>
        <taxon>Eukaryota</taxon>
        <taxon>Metazoa</taxon>
        <taxon>Chordata</taxon>
        <taxon>Craniata</taxon>
        <taxon>Vertebrata</taxon>
        <taxon>Euteleostomi</taxon>
        <taxon>Actinopterygii</taxon>
        <taxon>Neopterygii</taxon>
        <taxon>Teleostei</taxon>
        <taxon>Ostariophysi</taxon>
        <taxon>Siluriformes</taxon>
        <taxon>Ictaluridae</taxon>
        <taxon>Ameiurus</taxon>
    </lineage>
</organism>
<feature type="domain" description="HECT" evidence="7">
    <location>
        <begin position="538"/>
        <end position="864"/>
    </location>
</feature>
<accession>A0A7J6B6S7</accession>
<evidence type="ECO:0000256" key="4">
    <source>
        <dbReference type="PROSITE-ProRule" id="PRU00104"/>
    </source>
</evidence>
<keyword evidence="9" id="KW-1185">Reference proteome</keyword>
<dbReference type="GO" id="GO:0006511">
    <property type="term" value="P:ubiquitin-dependent protein catabolic process"/>
    <property type="evidence" value="ECO:0007669"/>
    <property type="project" value="TreeGrafter"/>
</dbReference>
<evidence type="ECO:0000256" key="3">
    <source>
        <dbReference type="ARBA" id="ARBA00022786"/>
    </source>
</evidence>
<dbReference type="InterPro" id="IPR000569">
    <property type="entry name" value="HECT_dom"/>
</dbReference>
<dbReference type="SMART" id="SM00119">
    <property type="entry name" value="HECTc"/>
    <property type="match status" value="1"/>
</dbReference>
<feature type="repeat" description="RCC1" evidence="5">
    <location>
        <begin position="60"/>
        <end position="113"/>
    </location>
</feature>
<sequence>MLYWGRLNSTGDDPSHENLNGSDQMFRGTRITDVSIREGLATFLRDTDRKVIVVTSHKHGQLFTWGQNSSGQLGLGKGEPSQVESPQPLKSLCGIPLAQISAGGDHSFALSLSGAVFGWGRNSAGQLGLGDTDDRHVPVCLKSLNLKKTVFISCGEDHTAVLTKGGLMLTFGSGHYGQLGHNSFRDEHHPRIVAEFWGSKVSQIVCGRHHTLAFVESSTKIYSFGCGEQGQLGNGQRTNQCVPLPVQLPPEYSPDQMIKKITAGGNLSVVFISTTDDVQASSYLNSCNGTAVLDDEIIDRWISDCNSRVWKRNQREIKKMFSSASCINGSFIEKSSDKHYNTSLVTSGLDLSLARLAFEKLAKKDKVLSLIEGTVERDLLPSLGSPAGVEALRVYLILPELLRVLKKKGRATQLTISLASAILKLKPESLDVLTSLWTKLPYYYFRTLVKMFHSVCAHFMSLMMTARCDHWTEVRPLLKVLQKLYNINRQRVVRLTEGYFLIKKLSHFFDMVRHMEPLFVFNFENSLCVNRETVLADTLVYLKTTRHNFSLPLEVQFSLEAGFDDGGLRAEFFTLLGQEIRKDSSVIQVSEDSGLFWFSADDSGSSQEELFYIGVICGLAFYNRCYMNIGFPVALFKKLLNLSPTFSDLEELSPVEARSLKNVLMEDEDVVEVLYLDFTVKGKELIPNGAEILVTKANRQKYADLYVDFVFNKSVKNQFKKFEKGFSRGIPIPFWKMFKPEELRDLLYGTSKYEWADLQKGVTYEQCGPSDELIQNFWSVFFKLNEEDQKKFLTFVYGTDRLPVGGLSKLRLKIVRHNYTDADERFPSAQTCYGILHLPNYSSIHILREKLVHAITYCEVFGQV</sequence>
<dbReference type="InterPro" id="IPR035983">
    <property type="entry name" value="Hect_E3_ubiquitin_ligase"/>
</dbReference>
<dbReference type="Proteomes" id="UP000593565">
    <property type="component" value="Unassembled WGS sequence"/>
</dbReference>
<dbReference type="InterPro" id="IPR058923">
    <property type="entry name" value="RCC1-like_dom"/>
</dbReference>
<evidence type="ECO:0000313" key="9">
    <source>
        <dbReference type="Proteomes" id="UP000593565"/>
    </source>
</evidence>
<dbReference type="FunFam" id="3.30.2410.10:FF:000003">
    <property type="entry name" value="probable E3 ubiquitin-protein ligase HERC4 isoform X1"/>
    <property type="match status" value="1"/>
</dbReference>
<evidence type="ECO:0000256" key="6">
    <source>
        <dbReference type="SAM" id="MobiDB-lite"/>
    </source>
</evidence>
<evidence type="ECO:0000256" key="1">
    <source>
        <dbReference type="ARBA" id="ARBA00022679"/>
    </source>
</evidence>
<feature type="region of interest" description="Disordered" evidence="6">
    <location>
        <begin position="1"/>
        <end position="23"/>
    </location>
</feature>
<comment type="caution">
    <text evidence="8">The sequence shown here is derived from an EMBL/GenBank/DDBJ whole genome shotgun (WGS) entry which is preliminary data.</text>
</comment>
<dbReference type="Pfam" id="PF25390">
    <property type="entry name" value="WD40_RLD"/>
    <property type="match status" value="1"/>
</dbReference>
<dbReference type="SUPFAM" id="SSF56204">
    <property type="entry name" value="Hect, E3 ligase catalytic domain"/>
    <property type="match status" value="1"/>
</dbReference>
<dbReference type="GO" id="GO:0016567">
    <property type="term" value="P:protein ubiquitination"/>
    <property type="evidence" value="ECO:0007669"/>
    <property type="project" value="TreeGrafter"/>
</dbReference>
<dbReference type="SUPFAM" id="SSF50985">
    <property type="entry name" value="RCC1/BLIP-II"/>
    <property type="match status" value="1"/>
</dbReference>
<dbReference type="InterPro" id="IPR000408">
    <property type="entry name" value="Reg_chr_condens"/>
</dbReference>
<dbReference type="Gene3D" id="3.30.2410.10">
    <property type="entry name" value="Hect, E3 ligase catalytic domain"/>
    <property type="match status" value="1"/>
</dbReference>
<dbReference type="Gene3D" id="3.30.2160.10">
    <property type="entry name" value="Hect, E3 ligase catalytic domain"/>
    <property type="match status" value="1"/>
</dbReference>
<gene>
    <name evidence="8" type="ORF">AMELA_G00054880</name>
</gene>
<dbReference type="PROSITE" id="PS50237">
    <property type="entry name" value="HECT"/>
    <property type="match status" value="1"/>
</dbReference>
<feature type="repeat" description="RCC1" evidence="5">
    <location>
        <begin position="219"/>
        <end position="274"/>
    </location>
</feature>
<dbReference type="PROSITE" id="PS50012">
    <property type="entry name" value="RCC1_3"/>
    <property type="match status" value="4"/>
</dbReference>
<dbReference type="GO" id="GO:0005737">
    <property type="term" value="C:cytoplasm"/>
    <property type="evidence" value="ECO:0007669"/>
    <property type="project" value="TreeGrafter"/>
</dbReference>
<dbReference type="GO" id="GO:0061630">
    <property type="term" value="F:ubiquitin protein ligase activity"/>
    <property type="evidence" value="ECO:0007669"/>
    <property type="project" value="TreeGrafter"/>
</dbReference>
<dbReference type="InterPro" id="IPR051709">
    <property type="entry name" value="Ub-ligase/GTPase-reg"/>
</dbReference>
<evidence type="ECO:0000259" key="7">
    <source>
        <dbReference type="PROSITE" id="PS50237"/>
    </source>
</evidence>
<dbReference type="PROSITE" id="PS00626">
    <property type="entry name" value="RCC1_2"/>
    <property type="match status" value="2"/>
</dbReference>
<dbReference type="Gene3D" id="3.90.1750.10">
    <property type="entry name" value="Hect, E3 ligase catalytic domains"/>
    <property type="match status" value="1"/>
</dbReference>
<proteinExistence type="predicted"/>
<keyword evidence="3 4" id="KW-0833">Ubl conjugation pathway</keyword>
<dbReference type="PANTHER" id="PTHR45622:SF73">
    <property type="entry name" value="E3 UBIQUITIN-PROTEIN LIGASE HERC4-LIKE ISOFORM X1-RELATED"/>
    <property type="match status" value="1"/>
</dbReference>
<dbReference type="InterPro" id="IPR009091">
    <property type="entry name" value="RCC1/BLIP-II"/>
</dbReference>
<feature type="active site" description="Glycyl thioester intermediate" evidence="4">
    <location>
        <position position="832"/>
    </location>
</feature>
<evidence type="ECO:0000256" key="2">
    <source>
        <dbReference type="ARBA" id="ARBA00022737"/>
    </source>
</evidence>
<feature type="repeat" description="RCC1" evidence="5">
    <location>
        <begin position="166"/>
        <end position="217"/>
    </location>
</feature>
<dbReference type="PRINTS" id="PR00633">
    <property type="entry name" value="RCCNDNSATION"/>
</dbReference>
<reference evidence="8 9" key="1">
    <citation type="submission" date="2020-02" db="EMBL/GenBank/DDBJ databases">
        <title>A chromosome-scale genome assembly of the black bullhead catfish (Ameiurus melas).</title>
        <authorList>
            <person name="Wen M."/>
            <person name="Zham M."/>
            <person name="Cabau C."/>
            <person name="Klopp C."/>
            <person name="Donnadieu C."/>
            <person name="Roques C."/>
            <person name="Bouchez O."/>
            <person name="Lampietro C."/>
            <person name="Jouanno E."/>
            <person name="Herpin A."/>
            <person name="Louis A."/>
            <person name="Berthelot C."/>
            <person name="Parey E."/>
            <person name="Roest-Crollius H."/>
            <person name="Braasch I."/>
            <person name="Postlethwait J."/>
            <person name="Robinson-Rechavi M."/>
            <person name="Echchiki A."/>
            <person name="Begum T."/>
            <person name="Montfort J."/>
            <person name="Schartl M."/>
            <person name="Bobe J."/>
            <person name="Guiguen Y."/>
        </authorList>
    </citation>
    <scope>NUCLEOTIDE SEQUENCE [LARGE SCALE GENOMIC DNA]</scope>
    <source>
        <strain evidence="8">M_S1</strain>
        <tissue evidence="8">Blood</tissue>
    </source>
</reference>
<evidence type="ECO:0000313" key="8">
    <source>
        <dbReference type="EMBL" id="KAF4090765.1"/>
    </source>
</evidence>
<protein>
    <recommendedName>
        <fullName evidence="7">HECT domain-containing protein</fullName>
    </recommendedName>
</protein>
<feature type="compositionally biased region" description="Polar residues" evidence="6">
    <location>
        <begin position="7"/>
        <end position="23"/>
    </location>
</feature>
<dbReference type="AlphaFoldDB" id="A0A7J6B6S7"/>
<evidence type="ECO:0000256" key="5">
    <source>
        <dbReference type="PROSITE-ProRule" id="PRU00235"/>
    </source>
</evidence>
<keyword evidence="2" id="KW-0677">Repeat</keyword>
<name>A0A7J6B6S7_AMEME</name>
<dbReference type="Gene3D" id="2.130.10.30">
    <property type="entry name" value="Regulator of chromosome condensation 1/beta-lactamase-inhibitor protein II"/>
    <property type="match status" value="1"/>
</dbReference>
<dbReference type="Pfam" id="PF00632">
    <property type="entry name" value="HECT"/>
    <property type="match status" value="1"/>
</dbReference>
<feature type="repeat" description="RCC1" evidence="5">
    <location>
        <begin position="114"/>
        <end position="165"/>
    </location>
</feature>
<dbReference type="EMBL" id="JAAGNN010000004">
    <property type="protein sequence ID" value="KAF4090765.1"/>
    <property type="molecule type" value="Genomic_DNA"/>
</dbReference>
<dbReference type="PANTHER" id="PTHR45622">
    <property type="entry name" value="UBIQUITIN-PROTEIN LIGASE E3A-RELATED"/>
    <property type="match status" value="1"/>
</dbReference>